<dbReference type="Gene3D" id="3.10.50.40">
    <property type="match status" value="1"/>
</dbReference>
<keyword evidence="5" id="KW-0597">Phosphoprotein</keyword>
<dbReference type="FunFam" id="1.25.40.10:FF:000052">
    <property type="entry name" value="Aryl-hydrocarbon-interacting protein-like 1"/>
    <property type="match status" value="1"/>
</dbReference>
<comment type="catalytic activity">
    <reaction evidence="8">
        <text>[protein]-peptidylproline (omega=180) = [protein]-peptidylproline (omega=0)</text>
        <dbReference type="Rhea" id="RHEA:16237"/>
        <dbReference type="Rhea" id="RHEA-COMP:10747"/>
        <dbReference type="Rhea" id="RHEA-COMP:10748"/>
        <dbReference type="ChEBI" id="CHEBI:83833"/>
        <dbReference type="ChEBI" id="CHEBI:83834"/>
        <dbReference type="EC" id="5.2.1.8"/>
    </reaction>
</comment>
<evidence type="ECO:0000256" key="2">
    <source>
        <dbReference type="ARBA" id="ARBA00004496"/>
    </source>
</evidence>
<evidence type="ECO:0000256" key="8">
    <source>
        <dbReference type="PROSITE-ProRule" id="PRU00277"/>
    </source>
</evidence>
<evidence type="ECO:0000256" key="10">
    <source>
        <dbReference type="SAM" id="MobiDB-lite"/>
    </source>
</evidence>
<evidence type="ECO:0000259" key="11">
    <source>
        <dbReference type="PROSITE" id="PS50059"/>
    </source>
</evidence>
<dbReference type="OrthoDB" id="5829758at2759"/>
<feature type="compositionally biased region" description="Basic and acidic residues" evidence="10">
    <location>
        <begin position="315"/>
        <end position="324"/>
    </location>
</feature>
<name>A0A6P8EJ36_CLUHA</name>
<dbReference type="Pfam" id="PF23322">
    <property type="entry name" value="PPIase_AIP"/>
    <property type="match status" value="1"/>
</dbReference>
<dbReference type="InterPro" id="IPR019734">
    <property type="entry name" value="TPR_rpt"/>
</dbReference>
<evidence type="ECO:0000313" key="12">
    <source>
        <dbReference type="Proteomes" id="UP000515152"/>
    </source>
</evidence>
<evidence type="ECO:0000313" key="13">
    <source>
        <dbReference type="RefSeq" id="XP_031416023.1"/>
    </source>
</evidence>
<organism evidence="12 13">
    <name type="scientific">Clupea harengus</name>
    <name type="common">Atlantic herring</name>
    <dbReference type="NCBI Taxonomy" id="7950"/>
    <lineage>
        <taxon>Eukaryota</taxon>
        <taxon>Metazoa</taxon>
        <taxon>Chordata</taxon>
        <taxon>Craniata</taxon>
        <taxon>Vertebrata</taxon>
        <taxon>Euteleostomi</taxon>
        <taxon>Actinopterygii</taxon>
        <taxon>Neopterygii</taxon>
        <taxon>Teleostei</taxon>
        <taxon>Clupei</taxon>
        <taxon>Clupeiformes</taxon>
        <taxon>Clupeoidei</taxon>
        <taxon>Clupeidae</taxon>
        <taxon>Clupea</taxon>
    </lineage>
</organism>
<dbReference type="GeneID" id="105892591"/>
<comment type="function">
    <text evidence="1">May play a positive role in AHR-mediated (aromatic hydrocarbon receptor) signaling, possibly by influencing its receptivity for ligand and/or its nuclear targeting.</text>
</comment>
<reference evidence="13" key="1">
    <citation type="submission" date="2025-08" db="UniProtKB">
        <authorList>
            <consortium name="RefSeq"/>
        </authorList>
    </citation>
    <scope>IDENTIFICATION</scope>
</reference>
<accession>A0A6P8EJ36</accession>
<evidence type="ECO:0000256" key="7">
    <source>
        <dbReference type="ARBA" id="ARBA00022803"/>
    </source>
</evidence>
<evidence type="ECO:0000256" key="4">
    <source>
        <dbReference type="ARBA" id="ARBA00022490"/>
    </source>
</evidence>
<dbReference type="PROSITE" id="PS50059">
    <property type="entry name" value="FKBP_PPIASE"/>
    <property type="match status" value="1"/>
</dbReference>
<dbReference type="GO" id="GO:0003755">
    <property type="term" value="F:peptidyl-prolyl cis-trans isomerase activity"/>
    <property type="evidence" value="ECO:0007669"/>
    <property type="project" value="UniProtKB-KW"/>
</dbReference>
<keyword evidence="7 9" id="KW-0802">TPR repeat</keyword>
<dbReference type="InterPro" id="IPR046357">
    <property type="entry name" value="PPIase_dom_sf"/>
</dbReference>
<keyword evidence="6" id="KW-0677">Repeat</keyword>
<evidence type="ECO:0000256" key="5">
    <source>
        <dbReference type="ARBA" id="ARBA00022553"/>
    </source>
</evidence>
<evidence type="ECO:0000256" key="3">
    <source>
        <dbReference type="ARBA" id="ARBA00011636"/>
    </source>
</evidence>
<evidence type="ECO:0000256" key="6">
    <source>
        <dbReference type="ARBA" id="ARBA00022737"/>
    </source>
</evidence>
<dbReference type="InterPro" id="IPR039663">
    <property type="entry name" value="AIP/AIPL1/TTC9"/>
</dbReference>
<dbReference type="PANTHER" id="PTHR11242">
    <property type="entry name" value="ARYL HYDROCARBON RECEPTOR INTERACTING PROTEIN RELATED"/>
    <property type="match status" value="1"/>
</dbReference>
<dbReference type="SUPFAM" id="SSF48452">
    <property type="entry name" value="TPR-like"/>
    <property type="match status" value="1"/>
</dbReference>
<dbReference type="AlphaFoldDB" id="A0A6P8EJ36"/>
<dbReference type="InterPro" id="IPR011990">
    <property type="entry name" value="TPR-like_helical_dom_sf"/>
</dbReference>
<dbReference type="Proteomes" id="UP000515152">
    <property type="component" value="Chromosome 22"/>
</dbReference>
<proteinExistence type="predicted"/>
<keyword evidence="13" id="KW-0675">Receptor</keyword>
<dbReference type="InterPro" id="IPR001179">
    <property type="entry name" value="PPIase_FKBP_dom"/>
</dbReference>
<evidence type="ECO:0000256" key="1">
    <source>
        <dbReference type="ARBA" id="ARBA00002518"/>
    </source>
</evidence>
<protein>
    <recommendedName>
        <fullName evidence="8">peptidylprolyl isomerase</fullName>
        <ecNumber evidence="8">5.2.1.8</ecNumber>
    </recommendedName>
</protein>
<dbReference type="GO" id="GO:0005737">
    <property type="term" value="C:cytoplasm"/>
    <property type="evidence" value="ECO:0007669"/>
    <property type="project" value="UniProtKB-SubCell"/>
</dbReference>
<keyword evidence="4" id="KW-0963">Cytoplasm</keyword>
<dbReference type="PANTHER" id="PTHR11242:SF3">
    <property type="entry name" value="AH RECEPTOR-INTERACTING PROTEIN"/>
    <property type="match status" value="1"/>
</dbReference>
<dbReference type="PROSITE" id="PS50005">
    <property type="entry name" value="TPR"/>
    <property type="match status" value="1"/>
</dbReference>
<sequence length="339" mass="38302">MEEIAVALSAEGIQKKVISPGRGQLSAFADGTKVKFHYRTSLLDGTVLDDSRMEECHCKPMELIMGKKFKLPVWERIVTTMKEGEISEFTCDTKHTALYPLVSQSLRNIRAGKDPLEGQRHCCGIAQIHSHHSSGHHDLDELQATPKPLVFTLELLQVLETGTFQLDTWAMTDEEKMEAVPQIHEQGNALFKQGDVVGAGENYYNAIACLKNLQMKERAGDEHWIKLDVLMTPLLLNYCQCKLMQGQFYEVLDHCSSLISKYDDNVKAYFKRGKAHAAVWNKKEARADFARVVELDPSLAPSVARELRAMEERIRGKEEEEKGRYKNLFGDNATATTKD</sequence>
<dbReference type="RefSeq" id="XP_031416023.1">
    <property type="nucleotide sequence ID" value="XM_031560163.2"/>
</dbReference>
<dbReference type="Gene3D" id="1.25.40.10">
    <property type="entry name" value="Tetratricopeptide repeat domain"/>
    <property type="match status" value="1"/>
</dbReference>
<dbReference type="SUPFAM" id="SSF54534">
    <property type="entry name" value="FKBP-like"/>
    <property type="match status" value="1"/>
</dbReference>
<dbReference type="InterPro" id="IPR056277">
    <property type="entry name" value="PPIase_AIP"/>
</dbReference>
<keyword evidence="8" id="KW-0697">Rotamase</keyword>
<feature type="repeat" description="TPR" evidence="9">
    <location>
        <begin position="266"/>
        <end position="299"/>
    </location>
</feature>
<feature type="region of interest" description="Disordered" evidence="10">
    <location>
        <begin position="315"/>
        <end position="339"/>
    </location>
</feature>
<feature type="domain" description="PPIase FKBP-type" evidence="11">
    <location>
        <begin position="31"/>
        <end position="85"/>
    </location>
</feature>
<dbReference type="CTD" id="9049"/>
<dbReference type="EC" id="5.2.1.8" evidence="8"/>
<evidence type="ECO:0000256" key="9">
    <source>
        <dbReference type="PROSITE-ProRule" id="PRU00339"/>
    </source>
</evidence>
<gene>
    <name evidence="13" type="primary">LOC105892591</name>
</gene>
<comment type="subcellular location">
    <subcellularLocation>
        <location evidence="2">Cytoplasm</location>
    </subcellularLocation>
</comment>
<comment type="subunit">
    <text evidence="3">Interacts with RET in the pituitary gland; this interaction prevents the formation of the AIP-survivin complex.</text>
</comment>
<keyword evidence="12" id="KW-1185">Reference proteome</keyword>
<keyword evidence="8" id="KW-0413">Isomerase</keyword>